<evidence type="ECO:0000313" key="3">
    <source>
        <dbReference type="Proteomes" id="UP000053097"/>
    </source>
</evidence>
<evidence type="ECO:0000259" key="1">
    <source>
        <dbReference type="PROSITE" id="PS00028"/>
    </source>
</evidence>
<reference evidence="2 3" key="1">
    <citation type="journal article" date="2014" name="Curr. Biol.">
        <title>The genome of the clonal raider ant Cerapachys biroi.</title>
        <authorList>
            <person name="Oxley P.R."/>
            <person name="Ji L."/>
            <person name="Fetter-Pruneda I."/>
            <person name="McKenzie S.K."/>
            <person name="Li C."/>
            <person name="Hu H."/>
            <person name="Zhang G."/>
            <person name="Kronauer D.J."/>
        </authorList>
    </citation>
    <scope>NUCLEOTIDE SEQUENCE [LARGE SCALE GENOMIC DNA]</scope>
</reference>
<dbReference type="SUPFAM" id="SSF57667">
    <property type="entry name" value="beta-beta-alpha zinc fingers"/>
    <property type="match status" value="1"/>
</dbReference>
<feature type="domain" description="C2H2-type" evidence="1">
    <location>
        <begin position="22"/>
        <end position="43"/>
    </location>
</feature>
<gene>
    <name evidence="2" type="ORF">X777_09918</name>
</gene>
<keyword evidence="3" id="KW-1185">Reference proteome</keyword>
<dbReference type="EMBL" id="KK107405">
    <property type="protein sequence ID" value="EZA51241.1"/>
    <property type="molecule type" value="Genomic_DNA"/>
</dbReference>
<dbReference type="SMART" id="SM00355">
    <property type="entry name" value="ZnF_C2H2"/>
    <property type="match status" value="1"/>
</dbReference>
<name>A0A026W6I7_OOCBI</name>
<dbReference type="OMA" id="HIHWECG"/>
<evidence type="ECO:0000313" key="2">
    <source>
        <dbReference type="EMBL" id="EZA51241.1"/>
    </source>
</evidence>
<accession>A0A026W6I7</accession>
<dbReference type="AlphaFoldDB" id="A0A026W6I7"/>
<dbReference type="InterPro" id="IPR036236">
    <property type="entry name" value="Znf_C2H2_sf"/>
</dbReference>
<dbReference type="Gene3D" id="3.30.160.60">
    <property type="entry name" value="Classic Zinc Finger"/>
    <property type="match status" value="1"/>
</dbReference>
<dbReference type="Proteomes" id="UP000053097">
    <property type="component" value="Unassembled WGS sequence"/>
</dbReference>
<organism evidence="2 3">
    <name type="scientific">Ooceraea biroi</name>
    <name type="common">Clonal raider ant</name>
    <name type="synonym">Cerapachys biroi</name>
    <dbReference type="NCBI Taxonomy" id="2015173"/>
    <lineage>
        <taxon>Eukaryota</taxon>
        <taxon>Metazoa</taxon>
        <taxon>Ecdysozoa</taxon>
        <taxon>Arthropoda</taxon>
        <taxon>Hexapoda</taxon>
        <taxon>Insecta</taxon>
        <taxon>Pterygota</taxon>
        <taxon>Neoptera</taxon>
        <taxon>Endopterygota</taxon>
        <taxon>Hymenoptera</taxon>
        <taxon>Apocrita</taxon>
        <taxon>Aculeata</taxon>
        <taxon>Formicoidea</taxon>
        <taxon>Formicidae</taxon>
        <taxon>Dorylinae</taxon>
        <taxon>Ooceraea</taxon>
    </lineage>
</organism>
<proteinExistence type="predicted"/>
<sequence>MRKDSLQRHVQWECGKEPQFQCPFCPQRCKRKAHWQRHMRRQHRDKASFIDEHLQSYTPKMEID</sequence>
<protein>
    <submittedName>
        <fullName evidence="2">Longitudinals lacking protein, isoforms A/B/D/L</fullName>
    </submittedName>
</protein>
<dbReference type="PROSITE" id="PS00028">
    <property type="entry name" value="ZINC_FINGER_C2H2_1"/>
    <property type="match status" value="1"/>
</dbReference>
<dbReference type="InterPro" id="IPR013087">
    <property type="entry name" value="Znf_C2H2_type"/>
</dbReference>